<gene>
    <name evidence="2" type="ORF">NL394_17470</name>
</gene>
<protein>
    <submittedName>
        <fullName evidence="2">Helix-turn-helix domain-containing protein</fullName>
    </submittedName>
</protein>
<dbReference type="SUPFAM" id="SSF47413">
    <property type="entry name" value="lambda repressor-like DNA-binding domains"/>
    <property type="match status" value="1"/>
</dbReference>
<evidence type="ECO:0000313" key="3">
    <source>
        <dbReference type="Proteomes" id="UP001163293"/>
    </source>
</evidence>
<dbReference type="EMBL" id="CP101185">
    <property type="protein sequence ID" value="UYV96818.1"/>
    <property type="molecule type" value="Genomic_DNA"/>
</dbReference>
<proteinExistence type="predicted"/>
<dbReference type="AlphaFoldDB" id="A0AAX3EFU3"/>
<name>A0AAX3EFU3_PAEUR</name>
<dbReference type="Pfam" id="PF13560">
    <property type="entry name" value="HTH_31"/>
    <property type="match status" value="1"/>
</dbReference>
<accession>A0AAX3EFU3</accession>
<dbReference type="InterPro" id="IPR001387">
    <property type="entry name" value="Cro/C1-type_HTH"/>
</dbReference>
<dbReference type="CDD" id="cd00093">
    <property type="entry name" value="HTH_XRE"/>
    <property type="match status" value="1"/>
</dbReference>
<dbReference type="SMART" id="SM00530">
    <property type="entry name" value="HTH_XRE"/>
    <property type="match status" value="1"/>
</dbReference>
<dbReference type="Gene3D" id="1.10.260.40">
    <property type="entry name" value="lambda repressor-like DNA-binding domains"/>
    <property type="match status" value="1"/>
</dbReference>
<evidence type="ECO:0000313" key="2">
    <source>
        <dbReference type="EMBL" id="UYV96818.1"/>
    </source>
</evidence>
<dbReference type="PROSITE" id="PS50943">
    <property type="entry name" value="HTH_CROC1"/>
    <property type="match status" value="1"/>
</dbReference>
<feature type="domain" description="HTH cro/C1-type" evidence="1">
    <location>
        <begin position="14"/>
        <end position="74"/>
    </location>
</feature>
<keyword evidence="3" id="KW-1185">Reference proteome</keyword>
<sequence>MDARAGNIQVGARIADLRAQMGWSQSYLARRMNEAGWKNFYQVTVARTEKGERPVLLHEALALADLFGIDVTQLAGNQEPKAVHKAAGLHDAIHVLTEELKKRTLK</sequence>
<organism evidence="2 3">
    <name type="scientific">Paenarthrobacter ureafaciens</name>
    <dbReference type="NCBI Taxonomy" id="37931"/>
    <lineage>
        <taxon>Bacteria</taxon>
        <taxon>Bacillati</taxon>
        <taxon>Actinomycetota</taxon>
        <taxon>Actinomycetes</taxon>
        <taxon>Micrococcales</taxon>
        <taxon>Micrococcaceae</taxon>
        <taxon>Paenarthrobacter</taxon>
    </lineage>
</organism>
<evidence type="ECO:0000259" key="1">
    <source>
        <dbReference type="PROSITE" id="PS50943"/>
    </source>
</evidence>
<dbReference type="RefSeq" id="WP_264398658.1">
    <property type="nucleotide sequence ID" value="NZ_CP101180.1"/>
</dbReference>
<dbReference type="GO" id="GO:0003677">
    <property type="term" value="F:DNA binding"/>
    <property type="evidence" value="ECO:0007669"/>
    <property type="project" value="InterPro"/>
</dbReference>
<dbReference type="Proteomes" id="UP001163293">
    <property type="component" value="Chromosome"/>
</dbReference>
<reference evidence="2" key="1">
    <citation type="submission" date="2022-07" db="EMBL/GenBank/DDBJ databases">
        <authorList>
            <person name="Wu T."/>
        </authorList>
    </citation>
    <scope>NUCLEOTIDE SEQUENCE</scope>
    <source>
        <strain evidence="2">SD-1</strain>
    </source>
</reference>
<dbReference type="InterPro" id="IPR010982">
    <property type="entry name" value="Lambda_DNA-bd_dom_sf"/>
</dbReference>